<dbReference type="PROSITE" id="PS50835">
    <property type="entry name" value="IG_LIKE"/>
    <property type="match status" value="1"/>
</dbReference>
<dbReference type="InterPro" id="IPR055015">
    <property type="entry name" value="GCX_COOH"/>
</dbReference>
<dbReference type="InterPro" id="IPR013783">
    <property type="entry name" value="Ig-like_fold"/>
</dbReference>
<organism evidence="2 3">
    <name type="scientific">Runella rosea</name>
    <dbReference type="NCBI Taxonomy" id="2259595"/>
    <lineage>
        <taxon>Bacteria</taxon>
        <taxon>Pseudomonadati</taxon>
        <taxon>Bacteroidota</taxon>
        <taxon>Cytophagia</taxon>
        <taxon>Cytophagales</taxon>
        <taxon>Spirosomataceae</taxon>
        <taxon>Runella</taxon>
    </lineage>
</organism>
<evidence type="ECO:0000313" key="2">
    <source>
        <dbReference type="EMBL" id="AXE20565.1"/>
    </source>
</evidence>
<dbReference type="EMBL" id="CP030850">
    <property type="protein sequence ID" value="AXE20565.1"/>
    <property type="molecule type" value="Genomic_DNA"/>
</dbReference>
<name>A0A344TPJ4_9BACT</name>
<protein>
    <recommendedName>
        <fullName evidence="1">Ig-like domain-containing protein</fullName>
    </recommendedName>
</protein>
<dbReference type="InterPro" id="IPR059226">
    <property type="entry name" value="Choice_anch_Q_dom"/>
</dbReference>
<feature type="domain" description="Ig-like" evidence="1">
    <location>
        <begin position="345"/>
        <end position="447"/>
    </location>
</feature>
<dbReference type="OrthoDB" id="951859at2"/>
<dbReference type="NCBIfam" id="NF041518">
    <property type="entry name" value="choice_anch_Q"/>
    <property type="match status" value="1"/>
</dbReference>
<dbReference type="SUPFAM" id="SSF51126">
    <property type="entry name" value="Pectin lyase-like"/>
    <property type="match status" value="1"/>
</dbReference>
<dbReference type="InterPro" id="IPR011050">
    <property type="entry name" value="Pectin_lyase_fold/virulence"/>
</dbReference>
<dbReference type="SUPFAM" id="SSF48726">
    <property type="entry name" value="Immunoglobulin"/>
    <property type="match status" value="1"/>
</dbReference>
<evidence type="ECO:0000313" key="3">
    <source>
        <dbReference type="Proteomes" id="UP000251993"/>
    </source>
</evidence>
<dbReference type="Proteomes" id="UP000251993">
    <property type="component" value="Chromosome"/>
</dbReference>
<dbReference type="InterPro" id="IPR036179">
    <property type="entry name" value="Ig-like_dom_sf"/>
</dbReference>
<dbReference type="InterPro" id="IPR007110">
    <property type="entry name" value="Ig-like_dom"/>
</dbReference>
<dbReference type="InterPro" id="IPR006626">
    <property type="entry name" value="PbH1"/>
</dbReference>
<keyword evidence="3" id="KW-1185">Reference proteome</keyword>
<dbReference type="KEGG" id="run:DR864_23920"/>
<dbReference type="SMART" id="SM00710">
    <property type="entry name" value="PbH1"/>
    <property type="match status" value="6"/>
</dbReference>
<reference evidence="2 3" key="1">
    <citation type="submission" date="2018-07" db="EMBL/GenBank/DDBJ databases">
        <title>Genome sequencing of Runella.</title>
        <authorList>
            <person name="Baek M.-G."/>
            <person name="Yi H."/>
        </authorList>
    </citation>
    <scope>NUCLEOTIDE SEQUENCE [LARGE SCALE GENOMIC DNA]</scope>
    <source>
        <strain evidence="2 3">HYN0085</strain>
    </source>
</reference>
<accession>A0A344TPJ4</accession>
<sequence>MGLMYLGILSVIATPTLTPNKHLPVAVATVTWVGGTAGFAHDWNTPSNWSTNVVPTNTDNVTIPGSLAHYPVLNTNVSIQTLNVEAGATLTVNASKELTIAGIGDDVRLIVLGTVENNGTITVNQITSNTANAMQLSGDGQFNNNSGATLSAATIGFYGIRVEGNSVLLNQVGGTIGAAGFSGSIFLSGSASPESVQNHGKMTLGGQIEKYAGTFHNYPCGVVSLLAGEVYNNGGQIINEGFFSAAANLNGPAADFINNGIIYIGGGSASYTNNKIRIFNNALSTGIFEFGASNDLTVSGIYKDDAATALAGDYNQASNTFTHFGLLVGSQTLYAKITRMGGSCPQIVPFTFEVTTASTFTTQPIDQTVCLGSLATFTVVIANAASYQWQLNTGSGWNNVPAAEPYSNTTTATLNISNVTGLDGYQYRCVASSTGGATSTSTTATLTIGTGGGSNPTGTLTWTGLVDTDWNTACNWSPSSVPTATNDVVIPNTTNKPTINTAAVAKSVEVQAGAVLTIAATKGLTINGSRLVGFVSSGLYNAGTIHNNGQLILGNTGSVGDFGILSIGTFNNNSGAEIAIDRATSQGVVNATGGIFANAGKMTIGASASVGSVGLGNQATFNNNTGGEITINRSSSSGLYNAVGGTFTNAAKISIGTTTPPLTLGLENRAIFINNAGGEITINNTTAFGLINANGNLSMYPPGTFTNAGKISIGTTALSSAGLSNSGGSTFNNNTGGEIKIDRSTFVGLQNDADCIFNNAAKITIGATASVGTYGIINDGTINNNACGKLIVASGIFQSNASRTITNGGLIQVANSLENSGTFTNNGVLKYGSLTGTVTNATNSSLIVNNTPTPIFTYGGSYDGVIDGIFTDAAATTSAGTFTTPNTFVPSGLPAGTQTLYAKITSQGGCSYVVPFTFVIAQGDYTWTGALSKDWNTPGNWLVGGGIPAVAPTFGSQTGHRTLIPVVANGNYPEVTAASGARSVTIEANASLTIKSTGNLKIVGSDTDGVTNAGTFTNNGTVLIDSSYNDGFVNQTGASLINTSAFTVQRGTGNRLENYGSLNNSGTFTVGGGLGTAILNHPAATITNSSTFGVSGGLTGGILNQGTVDNSGQFTMTGGVSGTLFINQETVKNRSGATMSIRNHNSLLFDNQKLVENEGSLNITDGQDRGAINRQGATLRNKAGGTLRGGGVLRAIFRNGGLLENYHVVTFSGSNDTCFYNLPTGEVKNEATFTIGNIGGVNGTMINLGKFIHGSVGALNFSGVESVGFKNGGTFKSTAGCSISAIGGVVGLLQNMPNALFENKCATTFSSGGNPIVNQGRYTHTAGSFTVGNLNIVLQNSAYAEVNVPFISIGELGQYFVNSDTLILGPQTTVTTNPSSKHGTPLTNTSTGYVHSQADFTISSTTSIIENAGKMVLGSQSTLIGTDMGTPIINTGNLTNEGSVNFNRFGGYGIDNSGTFVNKGRFETGNSDKSIHNNGGTIENSGVMEIDSVFRDAVLQKGSGSSFTNTATGQINIDFVFGNGINNTAGGFVNNGEIMIAQTDTVALSGINNAGTFLNNKLMRIGGAGKIKQHGIYNTGTLTNTTDSRIVLQSAEGAGITNQGGTVTNQSCAYIESTPLILNAAGTFSNAGIITKRPDNLMATSNISTNSGTIVNEDTDDFTVTGTNSGAVVSSATIAYVGSPFANTGTATVALTGATGGAFSATPSGLSLNPTTGEINLAASTPQSYVITYTIAAAGGSCPAVTDTAWVSIVALNMGQIIYVNSSNTSPGQDGSSWSKAFASLQAGLSAASALTGEDIQVWVAAGTYKPGTLRRDVFEIPSGVQVYGGFAGSESELNQRNWRTQKTILSGEIGTSALSDNVNHVVVLSNTNEQTRLDGFVVEKGYADYFVPTQGVDLSNPTLLSSGGGILVLNRSRGLITNCVITNNRAIGGGGILLRDSSEVSITNSIIVGNEATFGGGIYMERAGSPKLENVLIVSNRGGLYLNYSAPVLTHCTIASNYSSSGTGGIFNTNSSATLQNSILWGNSAPQTTAGISIRYSIVQGGFAGVGNVNRDPLFVKATPLGLSPTVNLGDYRLQACSPAVNAGDNALSTLNLDLDGNVRPYTNGLAIVDLGCYESPSTGGGGPATLSVTEPITGGTVLKTGGRITATNQVSGATVEYRGSQSVALLPGFGVTGSVFEAVIGGCDTVVPTTSENNSQK</sequence>
<dbReference type="Gene3D" id="2.60.40.10">
    <property type="entry name" value="Immunoglobulins"/>
    <property type="match status" value="1"/>
</dbReference>
<dbReference type="NCBIfam" id="NF045639">
    <property type="entry name" value="GCX_COOH"/>
    <property type="match status" value="1"/>
</dbReference>
<gene>
    <name evidence="2" type="ORF">DR864_23920</name>
</gene>
<proteinExistence type="predicted"/>
<evidence type="ECO:0000259" key="1">
    <source>
        <dbReference type="PROSITE" id="PS50835"/>
    </source>
</evidence>